<dbReference type="CDD" id="cd00093">
    <property type="entry name" value="HTH_XRE"/>
    <property type="match status" value="1"/>
</dbReference>
<dbReference type="GO" id="GO:0003677">
    <property type="term" value="F:DNA binding"/>
    <property type="evidence" value="ECO:0007669"/>
    <property type="project" value="InterPro"/>
</dbReference>
<dbReference type="InterPro" id="IPR001387">
    <property type="entry name" value="Cro/C1-type_HTH"/>
</dbReference>
<feature type="domain" description="HTH cro/C1-type" evidence="2">
    <location>
        <begin position="46"/>
        <end position="80"/>
    </location>
</feature>
<gene>
    <name evidence="3" type="ORF">PSRA_1243</name>
</gene>
<dbReference type="Proteomes" id="UP000216725">
    <property type="component" value="Unassembled WGS sequence"/>
</dbReference>
<sequence>MHLLGSFIKYRRETLNDVGLAEHGHHSRAGFILDTTTFEDGSRAWISEKSLANIENGQNMPSLPTLYRLATALQMSPEDLFSAAAAAFILPKDKAKEEMKKYMPGSDFSAADDADDEDWD</sequence>
<keyword evidence="4" id="KW-1185">Reference proteome</keyword>
<name>A0A261EWH1_9BIFI</name>
<dbReference type="EMBL" id="MWWR01000010">
    <property type="protein sequence ID" value="OZG51201.1"/>
    <property type="molecule type" value="Genomic_DNA"/>
</dbReference>
<proteinExistence type="predicted"/>
<evidence type="ECO:0000313" key="4">
    <source>
        <dbReference type="Proteomes" id="UP000216725"/>
    </source>
</evidence>
<dbReference type="PROSITE" id="PS50943">
    <property type="entry name" value="HTH_CROC1"/>
    <property type="match status" value="1"/>
</dbReference>
<organism evidence="3 4">
    <name type="scientific">Pseudoscardovia radai</name>
    <dbReference type="NCBI Taxonomy" id="987066"/>
    <lineage>
        <taxon>Bacteria</taxon>
        <taxon>Bacillati</taxon>
        <taxon>Actinomycetota</taxon>
        <taxon>Actinomycetes</taxon>
        <taxon>Bifidobacteriales</taxon>
        <taxon>Bifidobacteriaceae</taxon>
        <taxon>Pseudoscardovia</taxon>
    </lineage>
</organism>
<reference evidence="3 4" key="1">
    <citation type="journal article" date="2017" name="BMC Genomics">
        <title>Comparative genomic and phylogenomic analyses of the Bifidobacteriaceae family.</title>
        <authorList>
            <person name="Lugli G.A."/>
            <person name="Milani C."/>
            <person name="Turroni F."/>
            <person name="Duranti S."/>
            <person name="Mancabelli L."/>
            <person name="Mangifesta M."/>
            <person name="Ferrario C."/>
            <person name="Modesto M."/>
            <person name="Mattarelli P."/>
            <person name="Jiri K."/>
            <person name="van Sinderen D."/>
            <person name="Ventura M."/>
        </authorList>
    </citation>
    <scope>NUCLEOTIDE SEQUENCE [LARGE SCALE GENOMIC DNA]</scope>
    <source>
        <strain evidence="3 4">DSM 24742</strain>
    </source>
</reference>
<dbReference type="Pfam" id="PF01381">
    <property type="entry name" value="HTH_3"/>
    <property type="match status" value="1"/>
</dbReference>
<feature type="compositionally biased region" description="Acidic residues" evidence="1">
    <location>
        <begin position="110"/>
        <end position="120"/>
    </location>
</feature>
<dbReference type="InterPro" id="IPR010982">
    <property type="entry name" value="Lambda_DNA-bd_dom_sf"/>
</dbReference>
<comment type="caution">
    <text evidence="3">The sequence shown here is derived from an EMBL/GenBank/DDBJ whole genome shotgun (WGS) entry which is preliminary data.</text>
</comment>
<accession>A0A261EWH1</accession>
<evidence type="ECO:0000256" key="1">
    <source>
        <dbReference type="SAM" id="MobiDB-lite"/>
    </source>
</evidence>
<evidence type="ECO:0000259" key="2">
    <source>
        <dbReference type="PROSITE" id="PS50943"/>
    </source>
</evidence>
<dbReference type="SUPFAM" id="SSF47413">
    <property type="entry name" value="lambda repressor-like DNA-binding domains"/>
    <property type="match status" value="1"/>
</dbReference>
<dbReference type="AlphaFoldDB" id="A0A261EWH1"/>
<evidence type="ECO:0000313" key="3">
    <source>
        <dbReference type="EMBL" id="OZG51201.1"/>
    </source>
</evidence>
<feature type="region of interest" description="Disordered" evidence="1">
    <location>
        <begin position="101"/>
        <end position="120"/>
    </location>
</feature>
<dbReference type="Gene3D" id="1.10.260.40">
    <property type="entry name" value="lambda repressor-like DNA-binding domains"/>
    <property type="match status" value="1"/>
</dbReference>
<protein>
    <submittedName>
        <fullName evidence="3">XRE family transcriptional regulator</fullName>
    </submittedName>
</protein>